<organism evidence="6 7">
    <name type="scientific">Neoroseomonas lacus</name>
    <dbReference type="NCBI Taxonomy" id="287609"/>
    <lineage>
        <taxon>Bacteria</taxon>
        <taxon>Pseudomonadati</taxon>
        <taxon>Pseudomonadota</taxon>
        <taxon>Alphaproteobacteria</taxon>
        <taxon>Acetobacterales</taxon>
        <taxon>Acetobacteraceae</taxon>
        <taxon>Neoroseomonas</taxon>
    </lineage>
</organism>
<dbReference type="Gene3D" id="1.10.10.10">
    <property type="entry name" value="Winged helix-like DNA-binding domain superfamily/Winged helix DNA-binding domain"/>
    <property type="match status" value="1"/>
</dbReference>
<dbReference type="GO" id="GO:0006950">
    <property type="term" value="P:response to stress"/>
    <property type="evidence" value="ECO:0007669"/>
    <property type="project" value="TreeGrafter"/>
</dbReference>
<dbReference type="InterPro" id="IPR039422">
    <property type="entry name" value="MarR/SlyA-like"/>
</dbReference>
<evidence type="ECO:0000313" key="7">
    <source>
        <dbReference type="Proteomes" id="UP000661507"/>
    </source>
</evidence>
<keyword evidence="1" id="KW-0805">Transcription regulation</keyword>
<reference evidence="6" key="1">
    <citation type="journal article" date="2014" name="Int. J. Syst. Evol. Microbiol.">
        <title>Complete genome sequence of Corynebacterium casei LMG S-19264T (=DSM 44701T), isolated from a smear-ripened cheese.</title>
        <authorList>
            <consortium name="US DOE Joint Genome Institute (JGI-PGF)"/>
            <person name="Walter F."/>
            <person name="Albersmeier A."/>
            <person name="Kalinowski J."/>
            <person name="Ruckert C."/>
        </authorList>
    </citation>
    <scope>NUCLEOTIDE SEQUENCE</scope>
    <source>
        <strain evidence="6">CGMCC 1.3617</strain>
    </source>
</reference>
<comment type="caution">
    <text evidence="6">The sequence shown here is derived from an EMBL/GenBank/DDBJ whole genome shotgun (WGS) entry which is preliminary data.</text>
</comment>
<keyword evidence="3" id="KW-0804">Transcription</keyword>
<dbReference type="PANTHER" id="PTHR33164:SF64">
    <property type="entry name" value="TRANSCRIPTIONAL REGULATOR SLYA"/>
    <property type="match status" value="1"/>
</dbReference>
<reference evidence="6" key="2">
    <citation type="submission" date="2020-09" db="EMBL/GenBank/DDBJ databases">
        <authorList>
            <person name="Sun Q."/>
            <person name="Zhou Y."/>
        </authorList>
    </citation>
    <scope>NUCLEOTIDE SEQUENCE</scope>
    <source>
        <strain evidence="6">CGMCC 1.3617</strain>
    </source>
</reference>
<evidence type="ECO:0000256" key="1">
    <source>
        <dbReference type="ARBA" id="ARBA00023015"/>
    </source>
</evidence>
<keyword evidence="7" id="KW-1185">Reference proteome</keyword>
<evidence type="ECO:0000256" key="2">
    <source>
        <dbReference type="ARBA" id="ARBA00023125"/>
    </source>
</evidence>
<dbReference type="InterPro" id="IPR000835">
    <property type="entry name" value="HTH_MarR-typ"/>
</dbReference>
<dbReference type="InterPro" id="IPR036388">
    <property type="entry name" value="WH-like_DNA-bd_sf"/>
</dbReference>
<evidence type="ECO:0000256" key="4">
    <source>
        <dbReference type="SAM" id="MobiDB-lite"/>
    </source>
</evidence>
<dbReference type="GO" id="GO:0003700">
    <property type="term" value="F:DNA-binding transcription factor activity"/>
    <property type="evidence" value="ECO:0007669"/>
    <property type="project" value="InterPro"/>
</dbReference>
<keyword evidence="2" id="KW-0238">DNA-binding</keyword>
<dbReference type="SUPFAM" id="SSF46785">
    <property type="entry name" value="Winged helix' DNA-binding domain"/>
    <property type="match status" value="1"/>
</dbReference>
<dbReference type="Pfam" id="PF12802">
    <property type="entry name" value="MarR_2"/>
    <property type="match status" value="1"/>
</dbReference>
<dbReference type="PROSITE" id="PS50995">
    <property type="entry name" value="HTH_MARR_2"/>
    <property type="match status" value="1"/>
</dbReference>
<evidence type="ECO:0000259" key="5">
    <source>
        <dbReference type="PROSITE" id="PS50995"/>
    </source>
</evidence>
<dbReference type="SMART" id="SM00347">
    <property type="entry name" value="HTH_MARR"/>
    <property type="match status" value="1"/>
</dbReference>
<feature type="compositionally biased region" description="Basic and acidic residues" evidence="4">
    <location>
        <begin position="1"/>
        <end position="19"/>
    </location>
</feature>
<dbReference type="PANTHER" id="PTHR33164">
    <property type="entry name" value="TRANSCRIPTIONAL REGULATOR, MARR FAMILY"/>
    <property type="match status" value="1"/>
</dbReference>
<dbReference type="EMBL" id="BMKW01000008">
    <property type="protein sequence ID" value="GGJ23779.1"/>
    <property type="molecule type" value="Genomic_DNA"/>
</dbReference>
<evidence type="ECO:0000256" key="3">
    <source>
        <dbReference type="ARBA" id="ARBA00023163"/>
    </source>
</evidence>
<dbReference type="Proteomes" id="UP000661507">
    <property type="component" value="Unassembled WGS sequence"/>
</dbReference>
<feature type="region of interest" description="Disordered" evidence="4">
    <location>
        <begin position="1"/>
        <end position="20"/>
    </location>
</feature>
<evidence type="ECO:0000313" key="6">
    <source>
        <dbReference type="EMBL" id="GGJ23779.1"/>
    </source>
</evidence>
<dbReference type="GO" id="GO:0003677">
    <property type="term" value="F:DNA binding"/>
    <property type="evidence" value="ECO:0007669"/>
    <property type="project" value="UniProtKB-KW"/>
</dbReference>
<protein>
    <recommendedName>
        <fullName evidence="5">HTH marR-type domain-containing protein</fullName>
    </recommendedName>
</protein>
<gene>
    <name evidence="6" type="ORF">GCM10011320_33840</name>
</gene>
<dbReference type="InterPro" id="IPR036390">
    <property type="entry name" value="WH_DNA-bd_sf"/>
</dbReference>
<feature type="domain" description="HTH marR-type" evidence="5">
    <location>
        <begin position="25"/>
        <end position="160"/>
    </location>
</feature>
<name>A0A917NRS6_9PROT</name>
<dbReference type="PRINTS" id="PR00598">
    <property type="entry name" value="HTHMARR"/>
</dbReference>
<sequence length="174" mass="19378">MSDAPRKREVNDARRKRDASPVGGEFRIGFLVHDVSRLRQAVFDQAMKPHGVTRAQWWALAQLTRHDPRGGMTQAELARLMELGKVATGAMVMRLEAAGLVSRRADASDRRLNRVFVTNRGSRILERMIAVGRELNGTLLRGLEPDDLDAADRVLTALRSRLRAQLRADGVTGD</sequence>
<dbReference type="AlphaFoldDB" id="A0A917NRS6"/>
<dbReference type="RefSeq" id="WP_188968680.1">
    <property type="nucleotide sequence ID" value="NZ_BMKW01000008.1"/>
</dbReference>
<proteinExistence type="predicted"/>
<accession>A0A917NRS6</accession>